<comment type="caution">
    <text evidence="4">The sequence shown here is derived from an EMBL/GenBank/DDBJ whole genome shotgun (WGS) entry which is preliminary data.</text>
</comment>
<dbReference type="InterPro" id="IPR035920">
    <property type="entry name" value="YhbY-like_sf"/>
</dbReference>
<feature type="domain" description="CRM" evidence="3">
    <location>
        <begin position="20"/>
        <end position="116"/>
    </location>
</feature>
<dbReference type="Gene3D" id="3.30.110.60">
    <property type="entry name" value="YhbY-like"/>
    <property type="match status" value="1"/>
</dbReference>
<dbReference type="InterPro" id="IPR051925">
    <property type="entry name" value="RNA-binding_domain"/>
</dbReference>
<accession>A0A087BUE2</accession>
<dbReference type="GO" id="GO:0003723">
    <property type="term" value="F:RNA binding"/>
    <property type="evidence" value="ECO:0007669"/>
    <property type="project" value="UniProtKB-UniRule"/>
</dbReference>
<proteinExistence type="predicted"/>
<evidence type="ECO:0000313" key="5">
    <source>
        <dbReference type="Proteomes" id="UP000029082"/>
    </source>
</evidence>
<evidence type="ECO:0000256" key="1">
    <source>
        <dbReference type="ARBA" id="ARBA00022884"/>
    </source>
</evidence>
<dbReference type="Proteomes" id="UP000029082">
    <property type="component" value="Unassembled WGS sequence"/>
</dbReference>
<dbReference type="STRING" id="1437603.GCA_000771525_00552"/>
<dbReference type="PANTHER" id="PTHR40065:SF3">
    <property type="entry name" value="RNA-BINDING PROTEIN YHBY"/>
    <property type="match status" value="1"/>
</dbReference>
<dbReference type="PROSITE" id="PS51295">
    <property type="entry name" value="CRM"/>
    <property type="match status" value="1"/>
</dbReference>
<dbReference type="SUPFAM" id="SSF75471">
    <property type="entry name" value="YhbY-like"/>
    <property type="match status" value="1"/>
</dbReference>
<dbReference type="PANTHER" id="PTHR40065">
    <property type="entry name" value="RNA-BINDING PROTEIN YHBY"/>
    <property type="match status" value="1"/>
</dbReference>
<dbReference type="eggNOG" id="COG1534">
    <property type="taxonomic scope" value="Bacteria"/>
</dbReference>
<dbReference type="EMBL" id="JGZE01000022">
    <property type="protein sequence ID" value="KFI74642.1"/>
    <property type="molecule type" value="Genomic_DNA"/>
</dbReference>
<evidence type="ECO:0000259" key="3">
    <source>
        <dbReference type="PROSITE" id="PS51295"/>
    </source>
</evidence>
<keyword evidence="5" id="KW-1185">Reference proteome</keyword>
<name>A0A087BUE2_9BIFI</name>
<keyword evidence="1 2" id="KW-0694">RNA-binding</keyword>
<dbReference type="Pfam" id="PF01985">
    <property type="entry name" value="CRS1_YhbY"/>
    <property type="match status" value="1"/>
</dbReference>
<evidence type="ECO:0000256" key="2">
    <source>
        <dbReference type="PROSITE-ProRule" id="PRU00626"/>
    </source>
</evidence>
<evidence type="ECO:0000313" key="4">
    <source>
        <dbReference type="EMBL" id="KFI74642.1"/>
    </source>
</evidence>
<organism evidence="4 5">
    <name type="scientific">Bifidobacterium mongoliense DSM 21395</name>
    <dbReference type="NCBI Taxonomy" id="1437603"/>
    <lineage>
        <taxon>Bacteria</taxon>
        <taxon>Bacillati</taxon>
        <taxon>Actinomycetota</taxon>
        <taxon>Actinomycetes</taxon>
        <taxon>Bifidobacteriales</taxon>
        <taxon>Bifidobacteriaceae</taxon>
        <taxon>Bifidobacterium</taxon>
    </lineage>
</organism>
<dbReference type="AlphaFoldDB" id="A0A087BUE2"/>
<dbReference type="InterPro" id="IPR001890">
    <property type="entry name" value="RNA-binding_CRM"/>
</dbReference>
<protein>
    <submittedName>
        <fullName evidence="4">Putative RNA-binding protein</fullName>
    </submittedName>
</protein>
<sequence>MRVTIPGEDNERSMMASNTTTLSTRQRKQLKTLANPLNPMLWIGKNGITDTAVQQADEVLESHELVKCVVQDGAPVDAHEAADTLAQKLHAAVVQVIGHRFVLYRRTDKEGVSQIQLVD</sequence>
<gene>
    <name evidence="4" type="ORF">BMON_1743</name>
</gene>
<reference evidence="4 5" key="1">
    <citation type="submission" date="2014-03" db="EMBL/GenBank/DDBJ databases">
        <title>Genomics of Bifidobacteria.</title>
        <authorList>
            <person name="Ventura M."/>
            <person name="Milani C."/>
            <person name="Lugli G.A."/>
        </authorList>
    </citation>
    <scope>NUCLEOTIDE SEQUENCE [LARGE SCALE GENOMIC DNA]</scope>
    <source>
        <strain evidence="4 5">DSM 21395</strain>
    </source>
</reference>
<dbReference type="SMART" id="SM01103">
    <property type="entry name" value="CRS1_YhbY"/>
    <property type="match status" value="1"/>
</dbReference>